<reference evidence="1 2" key="2">
    <citation type="journal article" date="2001" name="Science">
        <title>Genome sequence of the plant pathogen and biotechnology agent Agrobacterium tumefaciens C58.</title>
        <authorList>
            <person name="Goodner B."/>
            <person name="Hinkle G."/>
            <person name="Gattung S."/>
            <person name="Miller N."/>
            <person name="Blanchard M."/>
            <person name="Qurollo B."/>
            <person name="Goldman B.S."/>
            <person name="Cao Y."/>
            <person name="Askenazi M."/>
            <person name="Halling C."/>
            <person name="Mullin L."/>
            <person name="Houmiel K."/>
            <person name="Gordon J."/>
            <person name="Vaudin M."/>
            <person name="Iartchouk O."/>
            <person name="Epp A."/>
            <person name="Liu F."/>
            <person name="Wollam C."/>
            <person name="Allinger M."/>
            <person name="Doughty D."/>
            <person name="Scott C."/>
            <person name="Lappas C."/>
            <person name="Markelz B."/>
            <person name="Flanagan C."/>
            <person name="Crowell C."/>
            <person name="Gurson J."/>
            <person name="Lomo C."/>
            <person name="Sear C."/>
            <person name="Strub G."/>
            <person name="Cielo C."/>
            <person name="Slater S."/>
        </authorList>
    </citation>
    <scope>NUCLEOTIDE SEQUENCE [LARGE SCALE GENOMIC DNA]</scope>
    <source>
        <strain evidence="2">C58 / ATCC 33970</strain>
    </source>
</reference>
<dbReference type="HOGENOM" id="CLU_2230762_0_0_5"/>
<proteinExistence type="predicted"/>
<evidence type="ECO:0000313" key="2">
    <source>
        <dbReference type="Proteomes" id="UP000000813"/>
    </source>
</evidence>
<accession>Q8UAE7</accession>
<reference evidence="1 2" key="1">
    <citation type="journal article" date="2001" name="Science">
        <title>The genome of the natural genetic engineer Agrobacterium tumefaciens C58.</title>
        <authorList>
            <person name="Wood D.W."/>
            <person name="Setubal J.C."/>
            <person name="Kaul R."/>
            <person name="Monks D.E."/>
            <person name="Kitajima J.P."/>
            <person name="Okura V.K."/>
            <person name="Zhou Y."/>
            <person name="Chen L."/>
            <person name="Wood G.E."/>
            <person name="Almeida N.F.Jr."/>
            <person name="Woo L."/>
            <person name="Chen Y."/>
            <person name="Paulsen I.T."/>
            <person name="Eisen J.A."/>
            <person name="Karp P.D."/>
            <person name="Bovee D.Sr."/>
            <person name="Chapman P."/>
            <person name="Clendenning J."/>
            <person name="Deatherage G."/>
            <person name="Gillet W."/>
            <person name="Grant C."/>
            <person name="Kutyavin T."/>
            <person name="Levy R."/>
            <person name="Li M.J."/>
            <person name="McClelland E."/>
            <person name="Palmieri A."/>
            <person name="Raymond C."/>
            <person name="Rouse G."/>
            <person name="Saenphimmachak C."/>
            <person name="Wu Z."/>
            <person name="Romero P."/>
            <person name="Gordon D."/>
            <person name="Zhang S."/>
            <person name="Yoo H."/>
            <person name="Tao Y."/>
            <person name="Biddle P."/>
            <person name="Jung M."/>
            <person name="Krespan W."/>
            <person name="Perry M."/>
            <person name="Gordon-Kamm B."/>
            <person name="Liao L."/>
            <person name="Kim S."/>
            <person name="Hendrick C."/>
            <person name="Zhao Z.Y."/>
            <person name="Dolan M."/>
            <person name="Chumley F."/>
            <person name="Tingey S.V."/>
            <person name="Tomb J.F."/>
            <person name="Gordon M.P."/>
            <person name="Olson M.V."/>
            <person name="Nester E.W."/>
        </authorList>
    </citation>
    <scope>NUCLEOTIDE SEQUENCE [LARGE SCALE GENOMIC DNA]</scope>
    <source>
        <strain evidence="2">C58 / ATCC 33970</strain>
    </source>
</reference>
<dbReference type="AlphaFoldDB" id="Q8UAE7"/>
<keyword evidence="2" id="KW-1185">Reference proteome</keyword>
<dbReference type="KEGG" id="atu:Atu3427"/>
<name>Q8UAE7_AGRFC</name>
<gene>
    <name evidence="1" type="ordered locus">Atu3427</name>
</gene>
<sequence length="105" mass="12048">MALPKAKERLCSEDRVKAQHREVHFADLFPLQFEIAFPLPDAPGVIQRVKIKRLVFTGLTPGQAEQIESKRMKSLRHVRLLCSIPLSSGDWQKSSIFSIKLLFYN</sequence>
<organism evidence="1 2">
    <name type="scientific">Agrobacterium fabrum (strain C58 / ATCC 33970)</name>
    <name type="common">Agrobacterium tumefaciens (strain C58)</name>
    <dbReference type="NCBI Taxonomy" id="176299"/>
    <lineage>
        <taxon>Bacteria</taxon>
        <taxon>Pseudomonadati</taxon>
        <taxon>Pseudomonadota</taxon>
        <taxon>Alphaproteobacteria</taxon>
        <taxon>Hyphomicrobiales</taxon>
        <taxon>Rhizobiaceae</taxon>
        <taxon>Rhizobium/Agrobacterium group</taxon>
        <taxon>Agrobacterium</taxon>
        <taxon>Agrobacterium tumefaciens complex</taxon>
    </lineage>
</organism>
<dbReference type="BioCyc" id="AGRO:ATU3427-MONOMER"/>
<dbReference type="EnsemblBacteria" id="AAL44240">
    <property type="protein sequence ID" value="AAL44240"/>
    <property type="gene ID" value="Atu3427"/>
</dbReference>
<dbReference type="Proteomes" id="UP000000813">
    <property type="component" value="Chromosome linear"/>
</dbReference>
<protein>
    <submittedName>
        <fullName evidence="1">Uncharacterized protein</fullName>
    </submittedName>
</protein>
<evidence type="ECO:0000313" key="1">
    <source>
        <dbReference type="EMBL" id="AAL44240.1"/>
    </source>
</evidence>
<dbReference type="PIR" id="AB2978">
    <property type="entry name" value="AB2978"/>
</dbReference>
<dbReference type="EMBL" id="AE007870">
    <property type="protein sequence ID" value="AAL44240.1"/>
    <property type="molecule type" value="Genomic_DNA"/>
</dbReference>